<organism evidence="2 3">
    <name type="scientific">Hibiscus sabdariffa</name>
    <name type="common">roselle</name>
    <dbReference type="NCBI Taxonomy" id="183260"/>
    <lineage>
        <taxon>Eukaryota</taxon>
        <taxon>Viridiplantae</taxon>
        <taxon>Streptophyta</taxon>
        <taxon>Embryophyta</taxon>
        <taxon>Tracheophyta</taxon>
        <taxon>Spermatophyta</taxon>
        <taxon>Magnoliopsida</taxon>
        <taxon>eudicotyledons</taxon>
        <taxon>Gunneridae</taxon>
        <taxon>Pentapetalae</taxon>
        <taxon>rosids</taxon>
        <taxon>malvids</taxon>
        <taxon>Malvales</taxon>
        <taxon>Malvaceae</taxon>
        <taxon>Malvoideae</taxon>
        <taxon>Hibiscus</taxon>
    </lineage>
</organism>
<feature type="compositionally biased region" description="Polar residues" evidence="1">
    <location>
        <begin position="65"/>
        <end position="77"/>
    </location>
</feature>
<name>A0ABR2QEV8_9ROSI</name>
<evidence type="ECO:0000313" key="2">
    <source>
        <dbReference type="EMBL" id="KAK8999075.1"/>
    </source>
</evidence>
<feature type="region of interest" description="Disordered" evidence="1">
    <location>
        <begin position="17"/>
        <end position="38"/>
    </location>
</feature>
<accession>A0ABR2QEV8</accession>
<evidence type="ECO:0000313" key="3">
    <source>
        <dbReference type="Proteomes" id="UP001396334"/>
    </source>
</evidence>
<comment type="caution">
    <text evidence="2">The sequence shown here is derived from an EMBL/GenBank/DDBJ whole genome shotgun (WGS) entry which is preliminary data.</text>
</comment>
<proteinExistence type="predicted"/>
<evidence type="ECO:0000256" key="1">
    <source>
        <dbReference type="SAM" id="MobiDB-lite"/>
    </source>
</evidence>
<sequence length="93" mass="9739">MTKHLFIFDGAINDKSIGVGNENGETSGTKCGGLTGRGNGVVNEEVLAAKTGSVSKARYPRPDPSLTTPKKQTNVSGTGDKRSPKLFSTSLKE</sequence>
<dbReference type="EMBL" id="JBBPBN010000040">
    <property type="protein sequence ID" value="KAK8999075.1"/>
    <property type="molecule type" value="Genomic_DNA"/>
</dbReference>
<feature type="region of interest" description="Disordered" evidence="1">
    <location>
        <begin position="51"/>
        <end position="93"/>
    </location>
</feature>
<dbReference type="Proteomes" id="UP001396334">
    <property type="component" value="Unassembled WGS sequence"/>
</dbReference>
<protein>
    <submittedName>
        <fullName evidence="2">Uncharacterized protein</fullName>
    </submittedName>
</protein>
<keyword evidence="3" id="KW-1185">Reference proteome</keyword>
<gene>
    <name evidence="2" type="ORF">V6N11_070253</name>
</gene>
<reference evidence="2 3" key="1">
    <citation type="journal article" date="2024" name="G3 (Bethesda)">
        <title>Genome assembly of Hibiscus sabdariffa L. provides insights into metabolisms of medicinal natural products.</title>
        <authorList>
            <person name="Kim T."/>
        </authorList>
    </citation>
    <scope>NUCLEOTIDE SEQUENCE [LARGE SCALE GENOMIC DNA]</scope>
    <source>
        <strain evidence="2">TK-2024</strain>
        <tissue evidence="2">Old leaves</tissue>
    </source>
</reference>